<feature type="domain" description="Peptidoglycan binding-like" evidence="1">
    <location>
        <begin position="102"/>
        <end position="156"/>
    </location>
</feature>
<accession>A0A1M6XM91</accession>
<dbReference type="Gene3D" id="1.10.101.10">
    <property type="entry name" value="PGBD-like superfamily/PGBD"/>
    <property type="match status" value="1"/>
</dbReference>
<dbReference type="InterPro" id="IPR002477">
    <property type="entry name" value="Peptidoglycan-bd-like"/>
</dbReference>
<proteinExistence type="predicted"/>
<dbReference type="SUPFAM" id="SSF47090">
    <property type="entry name" value="PGBD-like"/>
    <property type="match status" value="1"/>
</dbReference>
<dbReference type="STRING" id="1848.SAMN05443637_11786"/>
<dbReference type="Pfam" id="PF01471">
    <property type="entry name" value="PG_binding_1"/>
    <property type="match status" value="1"/>
</dbReference>
<reference evidence="2 3" key="1">
    <citation type="submission" date="2016-11" db="EMBL/GenBank/DDBJ databases">
        <authorList>
            <person name="Jaros S."/>
            <person name="Januszkiewicz K."/>
            <person name="Wedrychowicz H."/>
        </authorList>
    </citation>
    <scope>NUCLEOTIDE SEQUENCE [LARGE SCALE GENOMIC DNA]</scope>
    <source>
        <strain evidence="2 3">DSM 43832</strain>
    </source>
</reference>
<name>A0A1M6XM91_PSETH</name>
<dbReference type="InterPro" id="IPR036365">
    <property type="entry name" value="PGBD-like_sf"/>
</dbReference>
<sequence>MTTTTVTPAPAAVESTNTWGKGVALTLAGVLAGAGVATGLVLGLGGNSAAATQPQPVAQPSTIIIDDGSSPAGASTGGSVVHHDVTPLTPPTPPAPPVKPSAAIETLQKELGQLNYYEGPITGIMNAQTRQAITYLQRDAGLPQTGQMNAATQAALANFLAHGNNQMNTMNS</sequence>
<organism evidence="2 3">
    <name type="scientific">Pseudonocardia thermophila</name>
    <dbReference type="NCBI Taxonomy" id="1848"/>
    <lineage>
        <taxon>Bacteria</taxon>
        <taxon>Bacillati</taxon>
        <taxon>Actinomycetota</taxon>
        <taxon>Actinomycetes</taxon>
        <taxon>Pseudonocardiales</taxon>
        <taxon>Pseudonocardiaceae</taxon>
        <taxon>Pseudonocardia</taxon>
    </lineage>
</organism>
<dbReference type="EMBL" id="FRAP01000017">
    <property type="protein sequence ID" value="SHL07130.1"/>
    <property type="molecule type" value="Genomic_DNA"/>
</dbReference>
<dbReference type="InterPro" id="IPR036366">
    <property type="entry name" value="PGBDSf"/>
</dbReference>
<evidence type="ECO:0000313" key="3">
    <source>
        <dbReference type="Proteomes" id="UP000184363"/>
    </source>
</evidence>
<evidence type="ECO:0000313" key="2">
    <source>
        <dbReference type="EMBL" id="SHL07130.1"/>
    </source>
</evidence>
<keyword evidence="3" id="KW-1185">Reference proteome</keyword>
<gene>
    <name evidence="2" type="ORF">SAMN05443637_11786</name>
</gene>
<dbReference type="Proteomes" id="UP000184363">
    <property type="component" value="Unassembled WGS sequence"/>
</dbReference>
<evidence type="ECO:0000259" key="1">
    <source>
        <dbReference type="Pfam" id="PF01471"/>
    </source>
</evidence>
<protein>
    <submittedName>
        <fullName evidence="2">Putative peptidoglycan binding domain-containing protein</fullName>
    </submittedName>
</protein>
<dbReference type="AlphaFoldDB" id="A0A1M6XM91"/>
<dbReference type="OrthoDB" id="9787225at2"/>
<dbReference type="RefSeq" id="WP_143172279.1">
    <property type="nucleotide sequence ID" value="NZ_FRAP01000017.1"/>
</dbReference>